<sequence>ETFQNHDHPPPPPPPTISISPPVDFVLGASACCMACVFTNPLEVVKTRLQLQGELRSRGDVHAALPGGGAGHGGGVSGGGAAGTAEGTDGWTAVPRNDERSPLLPVLPRRGHGADAATRGQRGSRGNRWSTRSVCRGVRHIW</sequence>
<evidence type="ECO:0000313" key="13">
    <source>
        <dbReference type="Proteomes" id="UP001162483"/>
    </source>
</evidence>
<evidence type="ECO:0000256" key="11">
    <source>
        <dbReference type="SAM" id="MobiDB-lite"/>
    </source>
</evidence>
<feature type="non-terminal residue" evidence="12">
    <location>
        <position position="1"/>
    </location>
</feature>
<comment type="similarity">
    <text evidence="2">Belongs to the mitochondrial carrier (TC 2.A.29) family.</text>
</comment>
<proteinExistence type="inferred from homology"/>
<dbReference type="PANTHER" id="PTHR45928">
    <property type="entry name" value="RE38146P"/>
    <property type="match status" value="1"/>
</dbReference>
<evidence type="ECO:0000313" key="12">
    <source>
        <dbReference type="EMBL" id="CAI9582944.1"/>
    </source>
</evidence>
<evidence type="ECO:0000256" key="6">
    <source>
        <dbReference type="ARBA" id="ARBA00022792"/>
    </source>
</evidence>
<dbReference type="Proteomes" id="UP001162483">
    <property type="component" value="Unassembled WGS sequence"/>
</dbReference>
<feature type="compositionally biased region" description="Gly residues" evidence="11">
    <location>
        <begin position="66"/>
        <end position="82"/>
    </location>
</feature>
<keyword evidence="5" id="KW-0677">Repeat</keyword>
<name>A0ABN9EDH4_9NEOB</name>
<gene>
    <name evidence="12" type="ORF">SPARVUS_LOCUS9737543</name>
</gene>
<evidence type="ECO:0000256" key="5">
    <source>
        <dbReference type="ARBA" id="ARBA00022737"/>
    </source>
</evidence>
<dbReference type="Gene3D" id="1.50.40.10">
    <property type="entry name" value="Mitochondrial carrier domain"/>
    <property type="match status" value="1"/>
</dbReference>
<accession>A0ABN9EDH4</accession>
<keyword evidence="13" id="KW-1185">Reference proteome</keyword>
<dbReference type="InterPro" id="IPR018108">
    <property type="entry name" value="MCP_transmembrane"/>
</dbReference>
<dbReference type="InterPro" id="IPR023395">
    <property type="entry name" value="MCP_dom_sf"/>
</dbReference>
<protein>
    <recommendedName>
        <fullName evidence="10">Solute carrier family 25 member 34</fullName>
    </recommendedName>
</protein>
<dbReference type="EMBL" id="CATNWA010015394">
    <property type="protein sequence ID" value="CAI9582944.1"/>
    <property type="molecule type" value="Genomic_DNA"/>
</dbReference>
<feature type="compositionally biased region" description="Low complexity" evidence="11">
    <location>
        <begin position="83"/>
        <end position="93"/>
    </location>
</feature>
<evidence type="ECO:0000256" key="3">
    <source>
        <dbReference type="ARBA" id="ARBA00022448"/>
    </source>
</evidence>
<evidence type="ECO:0000256" key="9">
    <source>
        <dbReference type="ARBA" id="ARBA00023136"/>
    </source>
</evidence>
<evidence type="ECO:0000256" key="8">
    <source>
        <dbReference type="ARBA" id="ARBA00023128"/>
    </source>
</evidence>
<evidence type="ECO:0000256" key="1">
    <source>
        <dbReference type="ARBA" id="ARBA00004448"/>
    </source>
</evidence>
<keyword evidence="7" id="KW-1133">Transmembrane helix</keyword>
<reference evidence="12" key="1">
    <citation type="submission" date="2023-05" db="EMBL/GenBank/DDBJ databases">
        <authorList>
            <person name="Stuckert A."/>
        </authorList>
    </citation>
    <scope>NUCLEOTIDE SEQUENCE</scope>
</reference>
<evidence type="ECO:0000256" key="7">
    <source>
        <dbReference type="ARBA" id="ARBA00022989"/>
    </source>
</evidence>
<dbReference type="InterPro" id="IPR051508">
    <property type="entry name" value="Mito_Carrier_Antiporter"/>
</dbReference>
<evidence type="ECO:0000256" key="2">
    <source>
        <dbReference type="ARBA" id="ARBA00006375"/>
    </source>
</evidence>
<keyword evidence="3" id="KW-0813">Transport</keyword>
<dbReference type="SUPFAM" id="SSF103506">
    <property type="entry name" value="Mitochondrial carrier"/>
    <property type="match status" value="1"/>
</dbReference>
<keyword evidence="8" id="KW-0496">Mitochondrion</keyword>
<dbReference type="PANTHER" id="PTHR45928:SF3">
    <property type="entry name" value="SOLUTE CARRIER FAMILY 25 MEMBER 34"/>
    <property type="match status" value="1"/>
</dbReference>
<evidence type="ECO:0000256" key="4">
    <source>
        <dbReference type="ARBA" id="ARBA00022692"/>
    </source>
</evidence>
<feature type="region of interest" description="Disordered" evidence="11">
    <location>
        <begin position="62"/>
        <end position="131"/>
    </location>
</feature>
<evidence type="ECO:0000256" key="10">
    <source>
        <dbReference type="ARBA" id="ARBA00040911"/>
    </source>
</evidence>
<keyword evidence="9" id="KW-0472">Membrane</keyword>
<organism evidence="12 13">
    <name type="scientific">Staurois parvus</name>
    <dbReference type="NCBI Taxonomy" id="386267"/>
    <lineage>
        <taxon>Eukaryota</taxon>
        <taxon>Metazoa</taxon>
        <taxon>Chordata</taxon>
        <taxon>Craniata</taxon>
        <taxon>Vertebrata</taxon>
        <taxon>Euteleostomi</taxon>
        <taxon>Amphibia</taxon>
        <taxon>Batrachia</taxon>
        <taxon>Anura</taxon>
        <taxon>Neobatrachia</taxon>
        <taxon>Ranoidea</taxon>
        <taxon>Ranidae</taxon>
        <taxon>Staurois</taxon>
    </lineage>
</organism>
<comment type="caution">
    <text evidence="12">The sequence shown here is derived from an EMBL/GenBank/DDBJ whole genome shotgun (WGS) entry which is preliminary data.</text>
</comment>
<dbReference type="Pfam" id="PF00153">
    <property type="entry name" value="Mito_carr"/>
    <property type="match status" value="1"/>
</dbReference>
<keyword evidence="4" id="KW-0812">Transmembrane</keyword>
<keyword evidence="6" id="KW-0999">Mitochondrion inner membrane</keyword>
<comment type="subcellular location">
    <subcellularLocation>
        <location evidence="1">Mitochondrion inner membrane</location>
        <topology evidence="1">Multi-pass membrane protein</topology>
    </subcellularLocation>
</comment>